<comment type="caution">
    <text evidence="1">The sequence shown here is derived from an EMBL/GenBank/DDBJ whole genome shotgun (WGS) entry which is preliminary data.</text>
</comment>
<dbReference type="EMBL" id="AOLN01000011">
    <property type="protein sequence ID" value="ELZ94912.1"/>
    <property type="molecule type" value="Genomic_DNA"/>
</dbReference>
<organism evidence="1 2">
    <name type="scientific">Haloferax mucosum ATCC BAA-1512</name>
    <dbReference type="NCBI Taxonomy" id="662479"/>
    <lineage>
        <taxon>Archaea</taxon>
        <taxon>Methanobacteriati</taxon>
        <taxon>Methanobacteriota</taxon>
        <taxon>Stenosarchaea group</taxon>
        <taxon>Halobacteria</taxon>
        <taxon>Halobacteriales</taxon>
        <taxon>Haloferacaceae</taxon>
        <taxon>Haloferax</taxon>
    </lineage>
</organism>
<dbReference type="AlphaFoldDB" id="M0IFS1"/>
<name>M0IFS1_9EURY</name>
<evidence type="ECO:0000313" key="2">
    <source>
        <dbReference type="Proteomes" id="UP000011550"/>
    </source>
</evidence>
<gene>
    <name evidence="1" type="ORF">C440_07547</name>
</gene>
<dbReference type="Proteomes" id="UP000011550">
    <property type="component" value="Unassembled WGS sequence"/>
</dbReference>
<accession>M0IFS1</accession>
<keyword evidence="2" id="KW-1185">Reference proteome</keyword>
<dbReference type="PATRIC" id="fig|662479.7.peg.1529"/>
<sequence length="145" mass="16189">MQSDRSGSATVTVRVDENLKKDYTNALDGSMSDDLRAHMEEVARTVRDEPEDDNLPEDEALRDGYIALRRTAEAYDPSGRRLDVGTAISKVAERAGIPKEAVRRRILKPLEQRGYIAPKWGDIIVYRPEEVATAKTETKAKATSN</sequence>
<evidence type="ECO:0000313" key="1">
    <source>
        <dbReference type="EMBL" id="ELZ94912.1"/>
    </source>
</evidence>
<proteinExistence type="predicted"/>
<protein>
    <submittedName>
        <fullName evidence="1">Uncharacterized protein</fullName>
    </submittedName>
</protein>
<reference evidence="1 2" key="1">
    <citation type="journal article" date="2014" name="PLoS Genet.">
        <title>Phylogenetically driven sequencing of extremely halophilic archaea reveals strategies for static and dynamic osmo-response.</title>
        <authorList>
            <person name="Becker E.A."/>
            <person name="Seitzer P.M."/>
            <person name="Tritt A."/>
            <person name="Larsen D."/>
            <person name="Krusor M."/>
            <person name="Yao A.I."/>
            <person name="Wu D."/>
            <person name="Madern D."/>
            <person name="Eisen J.A."/>
            <person name="Darling A.E."/>
            <person name="Facciotti M.T."/>
        </authorList>
    </citation>
    <scope>NUCLEOTIDE SEQUENCE [LARGE SCALE GENOMIC DNA]</scope>
    <source>
        <strain evidence="1 2">ATCC BAA-1512</strain>
    </source>
</reference>